<dbReference type="EMBL" id="KQ995472">
    <property type="protein sequence ID" value="KZV46603.1"/>
    <property type="molecule type" value="Genomic_DNA"/>
</dbReference>
<feature type="region of interest" description="SAW" evidence="3">
    <location>
        <begin position="731"/>
        <end position="806"/>
    </location>
</feature>
<dbReference type="OrthoDB" id="47276at2759"/>
<keyword evidence="6" id="KW-1185">Reference proteome</keyword>
<reference evidence="5 6" key="1">
    <citation type="journal article" date="2015" name="Proc. Natl. Acad. Sci. U.S.A.">
        <title>The resurrection genome of Boea hygrometrica: A blueprint for survival of dehydration.</title>
        <authorList>
            <person name="Xiao L."/>
            <person name="Yang G."/>
            <person name="Zhang L."/>
            <person name="Yang X."/>
            <person name="Zhao S."/>
            <person name="Ji Z."/>
            <person name="Zhou Q."/>
            <person name="Hu M."/>
            <person name="Wang Y."/>
            <person name="Chen M."/>
            <person name="Xu Y."/>
            <person name="Jin H."/>
            <person name="Xiao X."/>
            <person name="Hu G."/>
            <person name="Bao F."/>
            <person name="Hu Y."/>
            <person name="Wan P."/>
            <person name="Li L."/>
            <person name="Deng X."/>
            <person name="Kuang T."/>
            <person name="Xiang C."/>
            <person name="Zhu J.K."/>
            <person name="Oliver M.J."/>
            <person name="He Y."/>
        </authorList>
    </citation>
    <scope>NUCLEOTIDE SEQUENCE [LARGE SCALE GENOMIC DNA]</scope>
    <source>
        <strain evidence="6">cv. XS01</strain>
    </source>
</reference>
<keyword evidence="2" id="KW-0804">Transcription</keyword>
<dbReference type="AlphaFoldDB" id="A0A2Z7CIR4"/>
<feature type="region of interest" description="VHIID" evidence="3">
    <location>
        <begin position="511"/>
        <end position="576"/>
    </location>
</feature>
<evidence type="ECO:0000256" key="4">
    <source>
        <dbReference type="SAM" id="MobiDB-lite"/>
    </source>
</evidence>
<sequence length="808" mass="90886">MEMMYTDIVQALKAKGITADPKDYLTFFCLGNREKKLSGEYEPSEKPDPDTDYSRAQQARRGMIYVHAKMMIGERILTRQQRRRPVVQGQFGGASERAVTGGGGVVNGDGRASMGTAKGNCERISGLMEYQFNGLNDPINGLKFDDEDFLSTGEQSAAPFNGLKHGSLDLDVLDIPFLPLSPDSLDFTPSSTASYEAESPDDQNSDPVIKFLNQILIEENMEEKPSMFHDPLALHAAEKSLYAILGQKHPLDNVVDQTSDSRDSFLGSSSENTSSSMVVIFPLILNGLLILFKRGREEASKFLPTENQLIIDLEQYELPNKTEIISLDAVVKEEEDRTEQFNNGSRGRKHHQREDSDSENVERSRKQAANYKEDVELSDMFDRVLLFRDACCDANADLPTPMITTVQQALLPSGSTGGRTRAKKNEKKRETVDLRTLLISCAQSVASDDRRTAYEQLKQIKNHSSKTGDVYQRLATVFASGLEARLAGTGTELYASLVRKKITAAEKLKAYQVYLQASPFKKTCIILANKMIGLMASEANTLHIVDFGILYGFQWPILIQHLSQRPGGPPKLRITGIEFPQPGFRPEQLIEETGSRLKKYCERFGVPFEYQAIALQNWEAVKIEDLKIRSGEVLAVNSLFRLGRLLDETVVDDSPRDAVLNLIRSLKPNIFVNGVSNGSYSSPFFVTRFKEALFHYSALFDMFDSTLPRDNPERINFEQDFSGREIINAIACEGAERVERPETYKQWQVRYGRAGFKQLPLNQEIMKKLKHKVAAGYHKDFLCDEDGNWMLQGWKGRIMYAISCWIPA</sequence>
<comment type="similarity">
    <text evidence="3">Belongs to the GRAS family.</text>
</comment>
<dbReference type="PANTHER" id="PTHR31636">
    <property type="entry name" value="OSJNBA0084A10.13 PROTEIN-RELATED"/>
    <property type="match status" value="1"/>
</dbReference>
<name>A0A2Z7CIR4_9LAMI</name>
<proteinExistence type="inferred from homology"/>
<feature type="short sequence motif" description="VHIID" evidence="3">
    <location>
        <begin position="542"/>
        <end position="546"/>
    </location>
</feature>
<dbReference type="InterPro" id="IPR005202">
    <property type="entry name" value="TF_GRAS"/>
</dbReference>
<dbReference type="Pfam" id="PF03514">
    <property type="entry name" value="GRAS"/>
    <property type="match status" value="1"/>
</dbReference>
<evidence type="ECO:0000256" key="2">
    <source>
        <dbReference type="ARBA" id="ARBA00023163"/>
    </source>
</evidence>
<feature type="short sequence motif" description="LXXLL motif" evidence="3">
    <location>
        <begin position="642"/>
        <end position="646"/>
    </location>
</feature>
<evidence type="ECO:0000313" key="6">
    <source>
        <dbReference type="Proteomes" id="UP000250235"/>
    </source>
</evidence>
<organism evidence="5 6">
    <name type="scientific">Dorcoceras hygrometricum</name>
    <dbReference type="NCBI Taxonomy" id="472368"/>
    <lineage>
        <taxon>Eukaryota</taxon>
        <taxon>Viridiplantae</taxon>
        <taxon>Streptophyta</taxon>
        <taxon>Embryophyta</taxon>
        <taxon>Tracheophyta</taxon>
        <taxon>Spermatophyta</taxon>
        <taxon>Magnoliopsida</taxon>
        <taxon>eudicotyledons</taxon>
        <taxon>Gunneridae</taxon>
        <taxon>Pentapetalae</taxon>
        <taxon>asterids</taxon>
        <taxon>lamiids</taxon>
        <taxon>Lamiales</taxon>
        <taxon>Gesneriaceae</taxon>
        <taxon>Didymocarpoideae</taxon>
        <taxon>Trichosporeae</taxon>
        <taxon>Loxocarpinae</taxon>
        <taxon>Dorcoceras</taxon>
    </lineage>
</organism>
<feature type="region of interest" description="Leucine repeat I (LRI)" evidence="3">
    <location>
        <begin position="432"/>
        <end position="492"/>
    </location>
</feature>
<evidence type="ECO:0000256" key="3">
    <source>
        <dbReference type="PROSITE-ProRule" id="PRU01191"/>
    </source>
</evidence>
<dbReference type="PROSITE" id="PS50985">
    <property type="entry name" value="GRAS"/>
    <property type="match status" value="1"/>
</dbReference>
<evidence type="ECO:0000313" key="5">
    <source>
        <dbReference type="EMBL" id="KZV46603.1"/>
    </source>
</evidence>
<dbReference type="Proteomes" id="UP000250235">
    <property type="component" value="Unassembled WGS sequence"/>
</dbReference>
<keyword evidence="1" id="KW-0805">Transcription regulation</keyword>
<accession>A0A2Z7CIR4</accession>
<gene>
    <name evidence="5" type="ORF">F511_40546</name>
</gene>
<feature type="region of interest" description="Disordered" evidence="4">
    <location>
        <begin position="336"/>
        <end position="369"/>
    </location>
</feature>
<feature type="compositionally biased region" description="Basic and acidic residues" evidence="4">
    <location>
        <begin position="352"/>
        <end position="369"/>
    </location>
</feature>
<comment type="caution">
    <text evidence="3">Lacks conserved residue(s) required for the propagation of feature annotation.</text>
</comment>
<feature type="region of interest" description="Leucine repeat II (LRII)" evidence="3">
    <location>
        <begin position="592"/>
        <end position="624"/>
    </location>
</feature>
<protein>
    <submittedName>
        <fullName evidence="5">Scarecrow-like protein 14-like</fullName>
    </submittedName>
</protein>
<evidence type="ECO:0000256" key="1">
    <source>
        <dbReference type="ARBA" id="ARBA00023015"/>
    </source>
</evidence>